<accession>A0A9N9TQX4</accession>
<keyword evidence="2" id="KW-1185">Reference proteome</keyword>
<sequence length="360" mass="41745">MWKIRTNTFLNICIVLSLFVLFYTAMLTNDTVKENRHVRKSLKKDSIRFLPSINSKKSKEYNVWLIFTKVTNVSTLSYKFRDLLHNLLNVSSVPLKFNIIVDKVSQTIAENQITEVLLYGRKSLVYSFYDIEDCAKKIQDIVEVMTPHFSSKPGTYYSDALFYISLGLYRIAPLNQHYAILLDCDLYFKKDISLLFDEFAKFKSSALFGLAPELTPVYRHILHAYKSKHNTTFGEFYHDGGNSSNQSHPNGFQGYNTGVVLINLGAQRKSLEFPKVVSNESVQAMTTKYRFRGHLGDQDFYTLMGYEYPHLIQTLHCGFNRQLCTWWRDHGYSGIFSDYFKCSHDVIVLHGNCNTRIPKR</sequence>
<dbReference type="Gene3D" id="3.90.550.10">
    <property type="entry name" value="Spore Coat Polysaccharide Biosynthesis Protein SpsA, Chain A"/>
    <property type="match status" value="1"/>
</dbReference>
<dbReference type="EMBL" id="OU900095">
    <property type="protein sequence ID" value="CAG9859498.1"/>
    <property type="molecule type" value="Genomic_DNA"/>
</dbReference>
<dbReference type="AlphaFoldDB" id="A0A9N9TQX4"/>
<dbReference type="GO" id="GO:0016266">
    <property type="term" value="P:protein O-linked glycosylation via N-acetyl-galactosamine"/>
    <property type="evidence" value="ECO:0007669"/>
    <property type="project" value="TreeGrafter"/>
</dbReference>
<dbReference type="PANTHER" id="PTHR46612:SF1">
    <property type="entry name" value="XYLOSIDE XYLOSYLTRANSFERASE 1"/>
    <property type="match status" value="1"/>
</dbReference>
<proteinExistence type="predicted"/>
<evidence type="ECO:0000313" key="2">
    <source>
        <dbReference type="Proteomes" id="UP001153712"/>
    </source>
</evidence>
<dbReference type="GO" id="GO:0005789">
    <property type="term" value="C:endoplasmic reticulum membrane"/>
    <property type="evidence" value="ECO:0007669"/>
    <property type="project" value="TreeGrafter"/>
</dbReference>
<dbReference type="InterPro" id="IPR042465">
    <property type="entry name" value="XXLT1"/>
</dbReference>
<dbReference type="OrthoDB" id="411524at2759"/>
<evidence type="ECO:0000313" key="1">
    <source>
        <dbReference type="EMBL" id="CAG9859498.1"/>
    </source>
</evidence>
<organism evidence="1 2">
    <name type="scientific">Phyllotreta striolata</name>
    <name type="common">Striped flea beetle</name>
    <name type="synonym">Crioceris striolata</name>
    <dbReference type="NCBI Taxonomy" id="444603"/>
    <lineage>
        <taxon>Eukaryota</taxon>
        <taxon>Metazoa</taxon>
        <taxon>Ecdysozoa</taxon>
        <taxon>Arthropoda</taxon>
        <taxon>Hexapoda</taxon>
        <taxon>Insecta</taxon>
        <taxon>Pterygota</taxon>
        <taxon>Neoptera</taxon>
        <taxon>Endopterygota</taxon>
        <taxon>Coleoptera</taxon>
        <taxon>Polyphaga</taxon>
        <taxon>Cucujiformia</taxon>
        <taxon>Chrysomeloidea</taxon>
        <taxon>Chrysomelidae</taxon>
        <taxon>Galerucinae</taxon>
        <taxon>Alticini</taxon>
        <taxon>Phyllotreta</taxon>
    </lineage>
</organism>
<dbReference type="PANTHER" id="PTHR46612">
    <property type="entry name" value="XYLOSIDE XYLOSYLTRANSFERASE 1"/>
    <property type="match status" value="1"/>
</dbReference>
<dbReference type="GO" id="GO:0140560">
    <property type="term" value="F:xylosyl alpha-1,3-xylosyltransferase activity"/>
    <property type="evidence" value="ECO:0007669"/>
    <property type="project" value="TreeGrafter"/>
</dbReference>
<name>A0A9N9TQX4_PHYSR</name>
<dbReference type="SUPFAM" id="SSF53448">
    <property type="entry name" value="Nucleotide-diphospho-sugar transferases"/>
    <property type="match status" value="1"/>
</dbReference>
<dbReference type="InterPro" id="IPR029044">
    <property type="entry name" value="Nucleotide-diphossugar_trans"/>
</dbReference>
<dbReference type="Proteomes" id="UP001153712">
    <property type="component" value="Chromosome 2"/>
</dbReference>
<gene>
    <name evidence="1" type="ORF">PHYEVI_LOCUS5872</name>
</gene>
<protein>
    <recommendedName>
        <fullName evidence="3">Xyloside xylosyltransferase 1</fullName>
    </recommendedName>
</protein>
<evidence type="ECO:0008006" key="3">
    <source>
        <dbReference type="Google" id="ProtNLM"/>
    </source>
</evidence>
<reference evidence="1" key="1">
    <citation type="submission" date="2022-01" db="EMBL/GenBank/DDBJ databases">
        <authorList>
            <person name="King R."/>
        </authorList>
    </citation>
    <scope>NUCLEOTIDE SEQUENCE</scope>
</reference>